<proteinExistence type="predicted"/>
<dbReference type="Proteomes" id="UP000237003">
    <property type="component" value="Unassembled WGS sequence"/>
</dbReference>
<dbReference type="OrthoDB" id="9816564at2"/>
<gene>
    <name evidence="1" type="ORF">C3430_03555</name>
</gene>
<dbReference type="EMBL" id="PQLX01000001">
    <property type="protein sequence ID" value="POU68166.1"/>
    <property type="molecule type" value="Genomic_DNA"/>
</dbReference>
<dbReference type="RefSeq" id="WP_103775082.1">
    <property type="nucleotide sequence ID" value="NZ_PQLX01000001.1"/>
</dbReference>
<reference evidence="1 2" key="1">
    <citation type="submission" date="2018-01" db="EMBL/GenBank/DDBJ databases">
        <title>Complete genome sequences of 14 Citrobacter spp. isolated from plant in Canada.</title>
        <authorList>
            <person name="Bhandare S.G."/>
            <person name="Colavecchio A."/>
            <person name="Jeukens J."/>
            <person name="Emond-Rheault J.-G."/>
            <person name="Freschi L."/>
            <person name="Hamel J."/>
            <person name="Kukavica-Ibrulj I."/>
            <person name="Levesque R."/>
            <person name="Goodridge L."/>
        </authorList>
    </citation>
    <scope>NUCLEOTIDE SEQUENCE [LARGE SCALE GENOMIC DNA]</scope>
    <source>
        <strain evidence="1 2">S1285</strain>
    </source>
</reference>
<name>A0A2S4S2S3_CITAM</name>
<comment type="caution">
    <text evidence="1">The sequence shown here is derived from an EMBL/GenBank/DDBJ whole genome shotgun (WGS) entry which is preliminary data.</text>
</comment>
<accession>A0A2S4S2S3</accession>
<protein>
    <recommendedName>
        <fullName evidence="3">Glycosyltransferase</fullName>
    </recommendedName>
</protein>
<organism evidence="1 2">
    <name type="scientific">Citrobacter amalonaticus</name>
    <dbReference type="NCBI Taxonomy" id="35703"/>
    <lineage>
        <taxon>Bacteria</taxon>
        <taxon>Pseudomonadati</taxon>
        <taxon>Pseudomonadota</taxon>
        <taxon>Gammaproteobacteria</taxon>
        <taxon>Enterobacterales</taxon>
        <taxon>Enterobacteriaceae</taxon>
        <taxon>Citrobacter</taxon>
    </lineage>
</organism>
<sequence length="370" mass="43303">MINILYIPYRDLYFWHEFGSAVRDLQFLEIFSRFESVKDITVLNRPVSVYERILNKRVKINNYPDINVIDKTSFDLFGPLKKRAWTVNCYTDNVNDYINDYLKDPKALPLLVIDFTPMALIPVIKDKKVYYWYDMIDNFTKHNCYSQLDKKLVDDKYKYVAEYYNFMTSVTIEASKAITRYSKIESAVISNGVFTSRFSDKISKSISDNHIYDFGFVGFITDKFDVNFVQKLVKNHSVIIYGEAYNKSVVEELSKLGVVFHGKFNYSELPQLISTFKIGLLPYLAERSHDGSPLKMYEYIKNDKPCLTSIDYEFSCEYVVNYNSTNDLNENIKRLIECSGNSNIHETLPVDSFLKHKISSVFDLFIKRIN</sequence>
<dbReference type="SUPFAM" id="SSF53756">
    <property type="entry name" value="UDP-Glycosyltransferase/glycogen phosphorylase"/>
    <property type="match status" value="1"/>
</dbReference>
<dbReference type="Gene3D" id="3.40.50.2000">
    <property type="entry name" value="Glycogen Phosphorylase B"/>
    <property type="match status" value="1"/>
</dbReference>
<evidence type="ECO:0008006" key="3">
    <source>
        <dbReference type="Google" id="ProtNLM"/>
    </source>
</evidence>
<evidence type="ECO:0000313" key="1">
    <source>
        <dbReference type="EMBL" id="POU68166.1"/>
    </source>
</evidence>
<evidence type="ECO:0000313" key="2">
    <source>
        <dbReference type="Proteomes" id="UP000237003"/>
    </source>
</evidence>
<dbReference type="AlphaFoldDB" id="A0A2S4S2S3"/>